<dbReference type="Proteomes" id="UP000564885">
    <property type="component" value="Unassembled WGS sequence"/>
</dbReference>
<dbReference type="InterPro" id="IPR056908">
    <property type="entry name" value="Gp80-like"/>
</dbReference>
<organism evidence="1 2">
    <name type="scientific">Enterovirga aerilata</name>
    <dbReference type="NCBI Taxonomy" id="2730920"/>
    <lineage>
        <taxon>Bacteria</taxon>
        <taxon>Pseudomonadati</taxon>
        <taxon>Pseudomonadota</taxon>
        <taxon>Alphaproteobacteria</taxon>
        <taxon>Hyphomicrobiales</taxon>
        <taxon>Methylobacteriaceae</taxon>
        <taxon>Enterovirga</taxon>
    </lineage>
</organism>
<proteinExistence type="predicted"/>
<gene>
    <name evidence="1" type="ORF">HJG44_20540</name>
</gene>
<evidence type="ECO:0000313" key="2">
    <source>
        <dbReference type="Proteomes" id="UP000564885"/>
    </source>
</evidence>
<evidence type="ECO:0000313" key="1">
    <source>
        <dbReference type="EMBL" id="NNM74753.1"/>
    </source>
</evidence>
<accession>A0A849ILC2</accession>
<comment type="caution">
    <text evidence="1">The sequence shown here is derived from an EMBL/GenBank/DDBJ whole genome shotgun (WGS) entry which is preliminary data.</text>
</comment>
<keyword evidence="2" id="KW-1185">Reference proteome</keyword>
<dbReference type="EMBL" id="JABEPP010000006">
    <property type="protein sequence ID" value="NNM74753.1"/>
    <property type="molecule type" value="Genomic_DNA"/>
</dbReference>
<dbReference type="AlphaFoldDB" id="A0A849ILC2"/>
<dbReference type="RefSeq" id="WP_171220201.1">
    <property type="nucleotide sequence ID" value="NZ_JABEPP010000006.1"/>
</dbReference>
<dbReference type="Pfam" id="PF23140">
    <property type="entry name" value="Gp80"/>
    <property type="match status" value="1"/>
</dbReference>
<reference evidence="1 2" key="1">
    <citation type="submission" date="2020-04" db="EMBL/GenBank/DDBJ databases">
        <title>Enterovirga sp. isolate from soil.</title>
        <authorList>
            <person name="Chea S."/>
            <person name="Kim D.-U."/>
        </authorList>
    </citation>
    <scope>NUCLEOTIDE SEQUENCE [LARGE SCALE GENOMIC DNA]</scope>
    <source>
        <strain evidence="1 2">DB1703</strain>
    </source>
</reference>
<sequence>MSFTNYLEQKVLDHVFGAGTYAKPTLYAALFTTATGEAGGGTEVSGGGYARQPIGAMTVSGTAPTQAVNASTFEFPVATADWGTITHAAIFDAPTGGNMLDHAPLAASKRIDNGDVFRFPAGAIKVTLE</sequence>
<name>A0A849ILC2_9HYPH</name>
<protein>
    <submittedName>
        <fullName evidence="1">Uncharacterized protein</fullName>
    </submittedName>
</protein>